<gene>
    <name evidence="1" type="ORF">Rcae01_04583</name>
</gene>
<evidence type="ECO:0000313" key="1">
    <source>
        <dbReference type="EMBL" id="GAA5509114.1"/>
    </source>
</evidence>
<reference evidence="1 2" key="1">
    <citation type="submission" date="2024-02" db="EMBL/GenBank/DDBJ databases">
        <title>Rhodopirellula caenicola NBRC 110016.</title>
        <authorList>
            <person name="Ichikawa N."/>
            <person name="Katano-Makiyama Y."/>
            <person name="Hidaka K."/>
        </authorList>
    </citation>
    <scope>NUCLEOTIDE SEQUENCE [LARGE SCALE GENOMIC DNA]</scope>
    <source>
        <strain evidence="1 2">NBRC 110016</strain>
    </source>
</reference>
<protein>
    <submittedName>
        <fullName evidence="1">Uncharacterized protein</fullName>
    </submittedName>
</protein>
<organism evidence="1 2">
    <name type="scientific">Novipirellula caenicola</name>
    <dbReference type="NCBI Taxonomy" id="1536901"/>
    <lineage>
        <taxon>Bacteria</taxon>
        <taxon>Pseudomonadati</taxon>
        <taxon>Planctomycetota</taxon>
        <taxon>Planctomycetia</taxon>
        <taxon>Pirellulales</taxon>
        <taxon>Pirellulaceae</taxon>
        <taxon>Novipirellula</taxon>
    </lineage>
</organism>
<dbReference type="RefSeq" id="WP_345685897.1">
    <property type="nucleotide sequence ID" value="NZ_BAABRO010000012.1"/>
</dbReference>
<proteinExistence type="predicted"/>
<sequence>MLKSFLSRLFAKPIARNAKVQDLESLRRAIQRSSIIVVGSDIGAGVDPSNRSDDLPKITEFAAQRKSFDGAHKFELDGKRFLPIFLDTTSAKNFCGSYVDLLSEIHAFRLFRISGAALASCIDDDVLVFNSQNNDEIEFSCEQSLELKEWLAMDGQSETDFLSIALPVPGVDQEITFTPNKN</sequence>
<keyword evidence="2" id="KW-1185">Reference proteome</keyword>
<comment type="caution">
    <text evidence="1">The sequence shown here is derived from an EMBL/GenBank/DDBJ whole genome shotgun (WGS) entry which is preliminary data.</text>
</comment>
<name>A0ABP9VVD2_9BACT</name>
<dbReference type="EMBL" id="BAABRO010000012">
    <property type="protein sequence ID" value="GAA5509114.1"/>
    <property type="molecule type" value="Genomic_DNA"/>
</dbReference>
<accession>A0ABP9VVD2</accession>
<evidence type="ECO:0000313" key="2">
    <source>
        <dbReference type="Proteomes" id="UP001416858"/>
    </source>
</evidence>
<dbReference type="Proteomes" id="UP001416858">
    <property type="component" value="Unassembled WGS sequence"/>
</dbReference>